<dbReference type="RefSeq" id="WP_132879056.1">
    <property type="nucleotide sequence ID" value="NZ_SLXQ01000011.1"/>
</dbReference>
<evidence type="ECO:0000313" key="3">
    <source>
        <dbReference type="EMBL" id="TCP47932.1"/>
    </source>
</evidence>
<feature type="compositionally biased region" description="Polar residues" evidence="1">
    <location>
        <begin position="36"/>
        <end position="81"/>
    </location>
</feature>
<gene>
    <name evidence="3" type="ORF">EV191_111137</name>
</gene>
<protein>
    <submittedName>
        <fullName evidence="3">Uncharacterized protein</fullName>
    </submittedName>
</protein>
<feature type="chain" id="PRO_5020839756" evidence="2">
    <location>
        <begin position="30"/>
        <end position="127"/>
    </location>
</feature>
<feature type="region of interest" description="Disordered" evidence="1">
    <location>
        <begin position="36"/>
        <end position="127"/>
    </location>
</feature>
<feature type="compositionally biased region" description="Low complexity" evidence="1">
    <location>
        <begin position="112"/>
        <end position="127"/>
    </location>
</feature>
<comment type="caution">
    <text evidence="3">The sequence shown here is derived from an EMBL/GenBank/DDBJ whole genome shotgun (WGS) entry which is preliminary data.</text>
</comment>
<evidence type="ECO:0000256" key="1">
    <source>
        <dbReference type="SAM" id="MobiDB-lite"/>
    </source>
</evidence>
<organism evidence="3 4">
    <name type="scientific">Tamaricihabitans halophyticus</name>
    <dbReference type="NCBI Taxonomy" id="1262583"/>
    <lineage>
        <taxon>Bacteria</taxon>
        <taxon>Bacillati</taxon>
        <taxon>Actinomycetota</taxon>
        <taxon>Actinomycetes</taxon>
        <taxon>Pseudonocardiales</taxon>
        <taxon>Pseudonocardiaceae</taxon>
        <taxon>Tamaricihabitans</taxon>
    </lineage>
</organism>
<keyword evidence="2" id="KW-0732">Signal</keyword>
<dbReference type="AlphaFoldDB" id="A0A4R2QFL1"/>
<keyword evidence="4" id="KW-1185">Reference proteome</keyword>
<accession>A0A4R2QFL1</accession>
<name>A0A4R2QFL1_9PSEU</name>
<reference evidence="3 4" key="1">
    <citation type="submission" date="2019-03" db="EMBL/GenBank/DDBJ databases">
        <title>Genomic Encyclopedia of Type Strains, Phase IV (KMG-IV): sequencing the most valuable type-strain genomes for metagenomic binning, comparative biology and taxonomic classification.</title>
        <authorList>
            <person name="Goeker M."/>
        </authorList>
    </citation>
    <scope>NUCLEOTIDE SEQUENCE [LARGE SCALE GENOMIC DNA]</scope>
    <source>
        <strain evidence="3 4">DSM 45765</strain>
    </source>
</reference>
<evidence type="ECO:0000313" key="4">
    <source>
        <dbReference type="Proteomes" id="UP000294911"/>
    </source>
</evidence>
<evidence type="ECO:0000256" key="2">
    <source>
        <dbReference type="SAM" id="SignalP"/>
    </source>
</evidence>
<dbReference type="Proteomes" id="UP000294911">
    <property type="component" value="Unassembled WGS sequence"/>
</dbReference>
<sequence length="127" mass="12425">MASKRPWVLAGAAAVAAAGFGIAGFTANADDVQLNDQRQAPIVQTANDGSAQQGPATAQPDSPESADSPQASPVDSANSPADTPGESADSPAQSAVDSPANSPADSPNDQTDSPANSPANSPSDSPN</sequence>
<feature type="signal peptide" evidence="2">
    <location>
        <begin position="1"/>
        <end position="29"/>
    </location>
</feature>
<feature type="compositionally biased region" description="Polar residues" evidence="1">
    <location>
        <begin position="90"/>
        <end position="111"/>
    </location>
</feature>
<proteinExistence type="predicted"/>
<dbReference type="EMBL" id="SLXQ01000011">
    <property type="protein sequence ID" value="TCP47932.1"/>
    <property type="molecule type" value="Genomic_DNA"/>
</dbReference>